<dbReference type="GO" id="GO:0005634">
    <property type="term" value="C:nucleus"/>
    <property type="evidence" value="ECO:0007669"/>
    <property type="project" value="TreeGrafter"/>
</dbReference>
<keyword evidence="2" id="KW-0804">Transcription</keyword>
<reference evidence="5 6" key="1">
    <citation type="submission" date="2019-07" db="EMBL/GenBank/DDBJ databases">
        <title>Draft genome assembly of a fouling barnacle, Amphibalanus amphitrite (Darwin, 1854): The first reference genome for Thecostraca.</title>
        <authorList>
            <person name="Kim W."/>
        </authorList>
    </citation>
    <scope>NUCLEOTIDE SEQUENCE [LARGE SCALE GENOMIC DNA]</scope>
    <source>
        <strain evidence="5">SNU_AA5</strain>
        <tissue evidence="5">Soma without cirri and trophi</tissue>
    </source>
</reference>
<evidence type="ECO:0000256" key="3">
    <source>
        <dbReference type="ARBA" id="ARBA00023242"/>
    </source>
</evidence>
<gene>
    <name evidence="5" type="primary">gata2</name>
    <name evidence="5" type="ORF">FJT64_018889</name>
</gene>
<dbReference type="GO" id="GO:0000981">
    <property type="term" value="F:DNA-binding transcription factor activity, RNA polymerase II-specific"/>
    <property type="evidence" value="ECO:0007669"/>
    <property type="project" value="TreeGrafter"/>
</dbReference>
<dbReference type="GO" id="GO:0008270">
    <property type="term" value="F:zinc ion binding"/>
    <property type="evidence" value="ECO:0007669"/>
    <property type="project" value="InterPro"/>
</dbReference>
<dbReference type="GO" id="GO:0045165">
    <property type="term" value="P:cell fate commitment"/>
    <property type="evidence" value="ECO:0007669"/>
    <property type="project" value="TreeGrafter"/>
</dbReference>
<protein>
    <submittedName>
        <fullName evidence="5">GATA-binding factor 2</fullName>
    </submittedName>
</protein>
<dbReference type="AlphaFoldDB" id="A0A6A4X1V4"/>
<evidence type="ECO:0000313" key="5">
    <source>
        <dbReference type="EMBL" id="KAF0310040.1"/>
    </source>
</evidence>
<evidence type="ECO:0000256" key="1">
    <source>
        <dbReference type="ARBA" id="ARBA00023015"/>
    </source>
</evidence>
<dbReference type="GO" id="GO:0000122">
    <property type="term" value="P:negative regulation of transcription by RNA polymerase II"/>
    <property type="evidence" value="ECO:0007669"/>
    <property type="project" value="TreeGrafter"/>
</dbReference>
<name>A0A6A4X1V4_AMPAM</name>
<evidence type="ECO:0000256" key="4">
    <source>
        <dbReference type="SAM" id="MobiDB-lite"/>
    </source>
</evidence>
<dbReference type="PANTHER" id="PTHR10071">
    <property type="entry name" value="TRANSCRIPTION FACTOR GATA FAMILY MEMBER"/>
    <property type="match status" value="1"/>
</dbReference>
<keyword evidence="6" id="KW-1185">Reference proteome</keyword>
<dbReference type="PANTHER" id="PTHR10071:SF281">
    <property type="entry name" value="BOX A-BINDING FACTOR-RELATED"/>
    <property type="match status" value="1"/>
</dbReference>
<dbReference type="InterPro" id="IPR039355">
    <property type="entry name" value="Transcription_factor_GATA"/>
</dbReference>
<feature type="compositionally biased region" description="Low complexity" evidence="4">
    <location>
        <begin position="23"/>
        <end position="34"/>
    </location>
</feature>
<accession>A0A6A4X1V4</accession>
<dbReference type="GO" id="GO:0045944">
    <property type="term" value="P:positive regulation of transcription by RNA polymerase II"/>
    <property type="evidence" value="ECO:0007669"/>
    <property type="project" value="TreeGrafter"/>
</dbReference>
<proteinExistence type="predicted"/>
<evidence type="ECO:0000313" key="6">
    <source>
        <dbReference type="Proteomes" id="UP000440578"/>
    </source>
</evidence>
<dbReference type="GO" id="GO:0000978">
    <property type="term" value="F:RNA polymerase II cis-regulatory region sequence-specific DNA binding"/>
    <property type="evidence" value="ECO:0007669"/>
    <property type="project" value="TreeGrafter"/>
</dbReference>
<dbReference type="Gene3D" id="3.30.50.10">
    <property type="entry name" value="Erythroid Transcription Factor GATA-1, subunit A"/>
    <property type="match status" value="1"/>
</dbReference>
<comment type="caution">
    <text evidence="5">The sequence shown here is derived from an EMBL/GenBank/DDBJ whole genome shotgun (WGS) entry which is preliminary data.</text>
</comment>
<dbReference type="EMBL" id="VIIS01000353">
    <property type="protein sequence ID" value="KAF0310040.1"/>
    <property type="molecule type" value="Genomic_DNA"/>
</dbReference>
<sequence>MNGQNRPLTKPKQRMSASRRAGTTCSNCKTSTTNSVAAERPGRAGLQRLWPLLQTAQRLGVAARFDGTRVGADFTAFDQRNPRDAPASGGLRWCLSPMSEPVPVPVSVAVSVSVRPAGALLTMQPCSVRRQRRTVNRPITMKKEGIQTRNRKLSAKSKKKERYGIQEFIRPMEKVGFGFPGSNFAPGMSPYMAYQNNMQSMGNFAPQPTYSAMPSIGSLGIATSNGMSLLSVRAICSLVSFGLEYLQSVVVWPGLVWSGPDHLQSGPVSCG</sequence>
<dbReference type="Proteomes" id="UP000440578">
    <property type="component" value="Unassembled WGS sequence"/>
</dbReference>
<keyword evidence="3" id="KW-0539">Nucleus</keyword>
<keyword evidence="1" id="KW-0805">Transcription regulation</keyword>
<dbReference type="OrthoDB" id="515401at2759"/>
<evidence type="ECO:0000256" key="2">
    <source>
        <dbReference type="ARBA" id="ARBA00023163"/>
    </source>
</evidence>
<feature type="region of interest" description="Disordered" evidence="4">
    <location>
        <begin position="1"/>
        <end position="34"/>
    </location>
</feature>
<organism evidence="5 6">
    <name type="scientific">Amphibalanus amphitrite</name>
    <name type="common">Striped barnacle</name>
    <name type="synonym">Balanus amphitrite</name>
    <dbReference type="NCBI Taxonomy" id="1232801"/>
    <lineage>
        <taxon>Eukaryota</taxon>
        <taxon>Metazoa</taxon>
        <taxon>Ecdysozoa</taxon>
        <taxon>Arthropoda</taxon>
        <taxon>Crustacea</taxon>
        <taxon>Multicrustacea</taxon>
        <taxon>Cirripedia</taxon>
        <taxon>Thoracica</taxon>
        <taxon>Thoracicalcarea</taxon>
        <taxon>Balanomorpha</taxon>
        <taxon>Balanoidea</taxon>
        <taxon>Balanidae</taxon>
        <taxon>Amphibalaninae</taxon>
        <taxon>Amphibalanus</taxon>
    </lineage>
</organism>
<dbReference type="InterPro" id="IPR013088">
    <property type="entry name" value="Znf_NHR/GATA"/>
</dbReference>